<feature type="compositionally biased region" description="Basic and acidic residues" evidence="1">
    <location>
        <begin position="289"/>
        <end position="298"/>
    </location>
</feature>
<reference evidence="2 3" key="1">
    <citation type="submission" date="2023-02" db="EMBL/GenBank/DDBJ databases">
        <title>Genome sequencing required for Actinomycetospora new species description.</title>
        <authorList>
            <person name="Saimee Y."/>
            <person name="Duangmal K."/>
        </authorList>
    </citation>
    <scope>NUCLEOTIDE SEQUENCE [LARGE SCALE GENOMIC DNA]</scope>
    <source>
        <strain evidence="2 3">DW7H6</strain>
    </source>
</reference>
<name>A0ABT5SRK1_9PSEU</name>
<feature type="compositionally biased region" description="Low complexity" evidence="1">
    <location>
        <begin position="320"/>
        <end position="332"/>
    </location>
</feature>
<comment type="caution">
    <text evidence="2">The sequence shown here is derived from an EMBL/GenBank/DDBJ whole genome shotgun (WGS) entry which is preliminary data.</text>
</comment>
<dbReference type="InterPro" id="IPR036849">
    <property type="entry name" value="Enolase-like_C_sf"/>
</dbReference>
<evidence type="ECO:0000256" key="1">
    <source>
        <dbReference type="SAM" id="MobiDB-lite"/>
    </source>
</evidence>
<proteinExistence type="predicted"/>
<gene>
    <name evidence="2" type="ORF">PGB27_05355</name>
</gene>
<keyword evidence="3" id="KW-1185">Reference proteome</keyword>
<accession>A0ABT5SRK1</accession>
<dbReference type="Proteomes" id="UP001300763">
    <property type="component" value="Unassembled WGS sequence"/>
</dbReference>
<dbReference type="SUPFAM" id="SSF51604">
    <property type="entry name" value="Enolase C-terminal domain-like"/>
    <property type="match status" value="1"/>
</dbReference>
<feature type="compositionally biased region" description="Pro residues" evidence="1">
    <location>
        <begin position="301"/>
        <end position="319"/>
    </location>
</feature>
<dbReference type="EMBL" id="JAQZAO010000002">
    <property type="protein sequence ID" value="MDD7964771.1"/>
    <property type="molecule type" value="Genomic_DNA"/>
</dbReference>
<evidence type="ECO:0008006" key="4">
    <source>
        <dbReference type="Google" id="ProtNLM"/>
    </source>
</evidence>
<dbReference type="CDD" id="cd00085">
    <property type="entry name" value="HNHc"/>
    <property type="match status" value="1"/>
</dbReference>
<sequence length="618" mass="66117">MADVADARPVSGAAATIEHGFDDGYQVVPAELEETPAGAALAAVLERLDPRRVSPSETVRLVAAQRRQLAHQQACFHACAREAALADPDAPGGRAERDVAESGDELRAVLSASRTAVARLLDLADAAQRHPRLGAAWRAGEVDEQRVAILVRWTAALSVEHAAAVIAELIDQAGAMTPSRLIDRIQALAKALDPAWAEKLYRQARRQRRVRARCTDAGTVNLSALDLPMPGGVRSVRRINALAARSQAAGRPGLIDTIRADVVLALFHPDNAGADDAAIVAAVLAMGHDDDPRPRRVPDPAQAPPDDPTPPADPTPTDAPTPTSTPTSTPTGDPTPPGSAPPHAADPAVGTDDALGATGGRRPTRQSRFELRVGLNTLLELDERPARLPGLGVITAGLARELAAAHADAEWRVAVTDDSGVLIAALLAGRRPAHTTTTPQQPPLAGAPRPVVELHVSEAGLARLRPREHDGWAPFLIDLQQQLSRWRAAHDEDLAAQEAERRAAEPERPWDDPLDVEAWARIAARRRARAHEALARFPSAALRRWITMRDRSCVFPPCGASALAAEIDHTHAVTDHGRTLPANLDPACGHDHDLKDRGWTLTQPRPGWFRWTSPTGHT</sequence>
<organism evidence="2 3">
    <name type="scientific">Actinomycetospora lemnae</name>
    <dbReference type="NCBI Taxonomy" id="3019891"/>
    <lineage>
        <taxon>Bacteria</taxon>
        <taxon>Bacillati</taxon>
        <taxon>Actinomycetota</taxon>
        <taxon>Actinomycetes</taxon>
        <taxon>Pseudonocardiales</taxon>
        <taxon>Pseudonocardiaceae</taxon>
        <taxon>Actinomycetospora</taxon>
    </lineage>
</organism>
<evidence type="ECO:0000313" key="2">
    <source>
        <dbReference type="EMBL" id="MDD7964771.1"/>
    </source>
</evidence>
<dbReference type="RefSeq" id="WP_274199306.1">
    <property type="nucleotide sequence ID" value="NZ_JAQZAO010000002.1"/>
</dbReference>
<feature type="region of interest" description="Disordered" evidence="1">
    <location>
        <begin position="289"/>
        <end position="368"/>
    </location>
</feature>
<evidence type="ECO:0000313" key="3">
    <source>
        <dbReference type="Proteomes" id="UP001300763"/>
    </source>
</evidence>
<dbReference type="InterPro" id="IPR003615">
    <property type="entry name" value="HNH_nuc"/>
</dbReference>
<protein>
    <recommendedName>
        <fullName evidence="4">HNH endonuclease</fullName>
    </recommendedName>
</protein>